<keyword evidence="2" id="KW-0472">Membrane</keyword>
<dbReference type="InterPro" id="IPR004147">
    <property type="entry name" value="ABC1_dom"/>
</dbReference>
<organism evidence="4 5">
    <name type="scientific">Sanghuangporus baumii</name>
    <name type="common">Phellinus baumii</name>
    <dbReference type="NCBI Taxonomy" id="108892"/>
    <lineage>
        <taxon>Eukaryota</taxon>
        <taxon>Fungi</taxon>
        <taxon>Dikarya</taxon>
        <taxon>Basidiomycota</taxon>
        <taxon>Agaricomycotina</taxon>
        <taxon>Agaricomycetes</taxon>
        <taxon>Hymenochaetales</taxon>
        <taxon>Hymenochaetaceae</taxon>
        <taxon>Sanghuangporus</taxon>
    </lineage>
</organism>
<reference evidence="4" key="1">
    <citation type="submission" date="2016-06" db="EMBL/GenBank/DDBJ databases">
        <title>Draft Genome sequence of the fungus Inonotus baumii.</title>
        <authorList>
            <person name="Zhu H."/>
            <person name="Lin W."/>
        </authorList>
    </citation>
    <scope>NUCLEOTIDE SEQUENCE</scope>
    <source>
        <strain evidence="4">821</strain>
    </source>
</reference>
<comment type="caution">
    <text evidence="4">The sequence shown here is derived from an EMBL/GenBank/DDBJ whole genome shotgun (WGS) entry which is preliminary data.</text>
</comment>
<dbReference type="Pfam" id="PF03109">
    <property type="entry name" value="ABC1"/>
    <property type="match status" value="1"/>
</dbReference>
<keyword evidence="2" id="KW-1133">Transmembrane helix</keyword>
<feature type="transmembrane region" description="Helical" evidence="2">
    <location>
        <begin position="104"/>
        <end position="124"/>
    </location>
</feature>
<dbReference type="EMBL" id="LNZH02000170">
    <property type="protein sequence ID" value="OCB88809.1"/>
    <property type="molecule type" value="Genomic_DNA"/>
</dbReference>
<dbReference type="InterPro" id="IPR051130">
    <property type="entry name" value="Mito_struct-func_regulator"/>
</dbReference>
<protein>
    <submittedName>
        <fullName evidence="4">ABC1 domain protein</fullName>
    </submittedName>
</protein>
<dbReference type="InterPro" id="IPR045307">
    <property type="entry name" value="ADCK1_dom"/>
</dbReference>
<dbReference type="CDD" id="cd13969">
    <property type="entry name" value="ADCK1-like"/>
    <property type="match status" value="1"/>
</dbReference>
<dbReference type="PANTHER" id="PTHR43173">
    <property type="entry name" value="ABC1 FAMILY PROTEIN"/>
    <property type="match status" value="1"/>
</dbReference>
<feature type="domain" description="ABC1 atypical kinase-like" evidence="3">
    <location>
        <begin position="406"/>
        <end position="654"/>
    </location>
</feature>
<keyword evidence="5" id="KW-1185">Reference proteome</keyword>
<comment type="similarity">
    <text evidence="1">Belongs to the protein kinase superfamily. ADCK protein kinase family.</text>
</comment>
<evidence type="ECO:0000259" key="3">
    <source>
        <dbReference type="Pfam" id="PF03109"/>
    </source>
</evidence>
<feature type="transmembrane region" description="Helical" evidence="2">
    <location>
        <begin position="52"/>
        <end position="74"/>
    </location>
</feature>
<dbReference type="AlphaFoldDB" id="A0A9Q5HZE5"/>
<dbReference type="OrthoDB" id="427480at2759"/>
<accession>A0A9Q5HZE5</accession>
<proteinExistence type="inferred from homology"/>
<evidence type="ECO:0000256" key="2">
    <source>
        <dbReference type="SAM" id="Phobius"/>
    </source>
</evidence>
<evidence type="ECO:0000313" key="5">
    <source>
        <dbReference type="Proteomes" id="UP000757232"/>
    </source>
</evidence>
<dbReference type="PANTHER" id="PTHR43173:SF37">
    <property type="entry name" value="ABC1 FAMILY PROTEIN C10F6.14C"/>
    <property type="match status" value="1"/>
</dbReference>
<gene>
    <name evidence="4" type="ORF">A7U60_g4034</name>
</gene>
<dbReference type="SUPFAM" id="SSF56112">
    <property type="entry name" value="Protein kinase-like (PK-like)"/>
    <property type="match status" value="1"/>
</dbReference>
<evidence type="ECO:0000313" key="4">
    <source>
        <dbReference type="EMBL" id="OCB88809.1"/>
    </source>
</evidence>
<dbReference type="InterPro" id="IPR011009">
    <property type="entry name" value="Kinase-like_dom_sf"/>
</dbReference>
<keyword evidence="2" id="KW-0812">Transmembrane</keyword>
<sequence length="831" mass="94037">MVFESIHSHFLSISNHTRCTHFVRYPGAMQIISNIASGTTLSIRVYALYSQAWWVIAVLLPVLIAEIAVESWAVQGGAPAPLPPGVPGCILTGRDDEGIKFATFWAGQLVFPTLIFIMTIIRVLHLRRLAPIRDSILTVLLRDGIMYFLVIFVANTVNVVTYIVAPDDLRFANAPFTNVITTLMICRLMLNLQQRGDASAPSENDVSSFTLDRDISRPTLLGNAGEEIGMGETYTRESDLPSLETSVDDLHSAERPLCQLSMTFSVVFRIRTLASRRLQAFEAKRVISPFSTASTRRRPWNLRKSAYFVLGAGAIYVADERWNASSLTRTFKTFITGAIVAVDYKVNFQPHPPFAKSIVALHARNADRIYDLLRANGGLYLKIGQAVAMQSAVLPPEFQKKFARFFDDAPQNDWKEVKRVIREEFGGRSPDDVFGEIERTARASASVAQVHKARLPDGRLVAVKIQKKEIERQVGWDLWAFGAVMYLYEYFFDLPLYAMVPYISERLKSETDFLNEAKNAELTAARVESDPSLRGRVYIPKVYHELSTRRIMTAEWIDGVRISDKEALTSPNGLNIRLGDIMHATIELFSKQIFQWGDVHSDPHPGNILVRRLPSGAPQVVLLDHGLYVHLDNSFRREYAEFWTALITFDNGTLRRIARKWGIRDSDAIASAVLMRPYQSTKDMFSALPEDADEAERAFIMQERMRGNLREVLGDERIWPRALLFLGRTIRILQADNQMLGSPMNRVKIMAFCASRALANDQDLSLGARLRQWFRHLVFRTVLLSSDVMFYMSRIRQLLGLGEGMESDLEKAEREIAKSFGVELNHELFEG</sequence>
<dbReference type="Proteomes" id="UP000757232">
    <property type="component" value="Unassembled WGS sequence"/>
</dbReference>
<name>A0A9Q5HZE5_SANBA</name>
<feature type="transmembrane region" description="Helical" evidence="2">
    <location>
        <begin position="145"/>
        <end position="165"/>
    </location>
</feature>
<evidence type="ECO:0000256" key="1">
    <source>
        <dbReference type="ARBA" id="ARBA00009670"/>
    </source>
</evidence>